<dbReference type="PATRIC" id="fig|61435.5.peg.1027"/>
<dbReference type="Pfam" id="PF00561">
    <property type="entry name" value="Abhydrolase_1"/>
    <property type="match status" value="1"/>
</dbReference>
<evidence type="ECO:0000313" key="2">
    <source>
        <dbReference type="EMBL" id="KSV18040.1"/>
    </source>
</evidence>
<name>A0A0V8M2S7_9CHLR</name>
<gene>
    <name evidence="2" type="ORF">DA01_05210</name>
</gene>
<feature type="domain" description="AB hydrolase-1" evidence="1">
    <location>
        <begin position="28"/>
        <end position="259"/>
    </location>
</feature>
<dbReference type="SUPFAM" id="SSF53474">
    <property type="entry name" value="alpha/beta-Hydrolases"/>
    <property type="match status" value="1"/>
</dbReference>
<reference evidence="2 3" key="1">
    <citation type="journal article" date="2015" name="Sci. Rep.">
        <title>A comparative genomics and reductive dehalogenase gene transcription study of two chloroethene-respiring bacteria, Dehalococcoides mccartyi strains MB and 11a.</title>
        <authorList>
            <person name="Low A."/>
            <person name="Shen Z."/>
            <person name="Cheng D."/>
            <person name="Rogers M.J."/>
            <person name="Lee P.K."/>
            <person name="He J."/>
        </authorList>
    </citation>
    <scope>NUCLEOTIDE SEQUENCE [LARGE SCALE GENOMIC DNA]</scope>
    <source>
        <strain evidence="2 3">MB</strain>
    </source>
</reference>
<dbReference type="PANTHER" id="PTHR43798">
    <property type="entry name" value="MONOACYLGLYCEROL LIPASE"/>
    <property type="match status" value="1"/>
</dbReference>
<dbReference type="InterPro" id="IPR000073">
    <property type="entry name" value="AB_hydrolase_1"/>
</dbReference>
<keyword evidence="2" id="KW-0378">Hydrolase</keyword>
<dbReference type="GO" id="GO:0016787">
    <property type="term" value="F:hydrolase activity"/>
    <property type="evidence" value="ECO:0007669"/>
    <property type="project" value="UniProtKB-KW"/>
</dbReference>
<dbReference type="RefSeq" id="WP_058292503.1">
    <property type="nucleotide sequence ID" value="NZ_JGYD01000018.1"/>
</dbReference>
<evidence type="ECO:0000313" key="3">
    <source>
        <dbReference type="Proteomes" id="UP000053577"/>
    </source>
</evidence>
<dbReference type="InterPro" id="IPR000639">
    <property type="entry name" value="Epox_hydrolase-like"/>
</dbReference>
<dbReference type="InterPro" id="IPR029058">
    <property type="entry name" value="AB_hydrolase_fold"/>
</dbReference>
<dbReference type="eggNOG" id="COG0596">
    <property type="taxonomic scope" value="Bacteria"/>
</dbReference>
<accession>A0A0V8M2S7</accession>
<dbReference type="EMBL" id="JGYD01000018">
    <property type="protein sequence ID" value="KSV18040.1"/>
    <property type="molecule type" value="Genomic_DNA"/>
</dbReference>
<sequence length="275" mass="30859">MTAENEFAPQIARLPGVDLSYREAGSGPALVFMHAGITDSRSWHNQLCEFAKDYHVIAPDMRGYGQSVITGDIFNYYRDVLELLHLLRIDKAVLAGNSVGGTYALDLALLHPDMVSALVLVDPCMRGYRNTDEKFLDLDRQLDELISLGQKTKAIELYLQIWLVGNGRTDADIDKGVYRSCKKMLEENYQAVVGGKREQRLKRPEAEDYLSLKIPTLVLVGEHDVPDMHTIGDRFVKSIPRASFQEIKQAGHLPALEKPAEFNSLLREFLGQNGL</sequence>
<dbReference type="AlphaFoldDB" id="A0A0V8M2S7"/>
<dbReference type="Gene3D" id="3.40.50.1820">
    <property type="entry name" value="alpha/beta hydrolase"/>
    <property type="match status" value="1"/>
</dbReference>
<organism evidence="2 3">
    <name type="scientific">Dehalococcoides mccartyi</name>
    <dbReference type="NCBI Taxonomy" id="61435"/>
    <lineage>
        <taxon>Bacteria</taxon>
        <taxon>Bacillati</taxon>
        <taxon>Chloroflexota</taxon>
        <taxon>Dehalococcoidia</taxon>
        <taxon>Dehalococcoidales</taxon>
        <taxon>Dehalococcoidaceae</taxon>
        <taxon>Dehalococcoides</taxon>
    </lineage>
</organism>
<dbReference type="InterPro" id="IPR050266">
    <property type="entry name" value="AB_hydrolase_sf"/>
</dbReference>
<comment type="caution">
    <text evidence="2">The sequence shown here is derived from an EMBL/GenBank/DDBJ whole genome shotgun (WGS) entry which is preliminary data.</text>
</comment>
<dbReference type="OrthoDB" id="252464at2"/>
<dbReference type="PRINTS" id="PR00111">
    <property type="entry name" value="ABHYDROLASE"/>
</dbReference>
<proteinExistence type="predicted"/>
<dbReference type="PRINTS" id="PR00412">
    <property type="entry name" value="EPOXHYDRLASE"/>
</dbReference>
<evidence type="ECO:0000259" key="1">
    <source>
        <dbReference type="Pfam" id="PF00561"/>
    </source>
</evidence>
<protein>
    <submittedName>
        <fullName evidence="2">Alpha/beta hydrolase</fullName>
    </submittedName>
</protein>
<dbReference type="Proteomes" id="UP000053577">
    <property type="component" value="Unassembled WGS sequence"/>
</dbReference>